<keyword evidence="1" id="KW-0472">Membrane</keyword>
<accession>A0A495EGM0</accession>
<sequence>MAEIKLVVIKEADITNNCPECFNQDLKLSFYQKHSYGKFVRKTTNVVTHKLTCNTCKSDIYPVNWTDDIERIFEYYQKMAIPEKNSVKYTSVFYILLLSTFTLIGVGIYLFTSGIIKF</sequence>
<proteinExistence type="predicted"/>
<reference evidence="2 3" key="1">
    <citation type="submission" date="2018-10" db="EMBL/GenBank/DDBJ databases">
        <title>Genomic Encyclopedia of Archaeal and Bacterial Type Strains, Phase II (KMG-II): from individual species to whole genera.</title>
        <authorList>
            <person name="Goeker M."/>
        </authorList>
    </citation>
    <scope>NUCLEOTIDE SEQUENCE [LARGE SCALE GENOMIC DNA]</scope>
    <source>
        <strain evidence="2 3">DSM 25230</strain>
    </source>
</reference>
<evidence type="ECO:0000313" key="3">
    <source>
        <dbReference type="Proteomes" id="UP000269412"/>
    </source>
</evidence>
<dbReference type="EMBL" id="RBIQ01000007">
    <property type="protein sequence ID" value="RKR15087.1"/>
    <property type="molecule type" value="Genomic_DNA"/>
</dbReference>
<keyword evidence="1" id="KW-0812">Transmembrane</keyword>
<evidence type="ECO:0000313" key="2">
    <source>
        <dbReference type="EMBL" id="RKR15087.1"/>
    </source>
</evidence>
<dbReference type="RefSeq" id="WP_121064852.1">
    <property type="nucleotide sequence ID" value="NZ_RBIQ01000007.1"/>
</dbReference>
<dbReference type="AlphaFoldDB" id="A0A495EGM0"/>
<keyword evidence="1" id="KW-1133">Transmembrane helix</keyword>
<organism evidence="2 3">
    <name type="scientific">Maribacter vaceletii</name>
    <dbReference type="NCBI Taxonomy" id="1206816"/>
    <lineage>
        <taxon>Bacteria</taxon>
        <taxon>Pseudomonadati</taxon>
        <taxon>Bacteroidota</taxon>
        <taxon>Flavobacteriia</taxon>
        <taxon>Flavobacteriales</taxon>
        <taxon>Flavobacteriaceae</taxon>
        <taxon>Maribacter</taxon>
    </lineage>
</organism>
<feature type="transmembrane region" description="Helical" evidence="1">
    <location>
        <begin position="92"/>
        <end position="112"/>
    </location>
</feature>
<dbReference type="Proteomes" id="UP000269412">
    <property type="component" value="Unassembled WGS sequence"/>
</dbReference>
<gene>
    <name evidence="2" type="ORF">CLV91_1169</name>
</gene>
<evidence type="ECO:0000256" key="1">
    <source>
        <dbReference type="SAM" id="Phobius"/>
    </source>
</evidence>
<protein>
    <submittedName>
        <fullName evidence="2">Uncharacterized protein</fullName>
    </submittedName>
</protein>
<comment type="caution">
    <text evidence="2">The sequence shown here is derived from an EMBL/GenBank/DDBJ whole genome shotgun (WGS) entry which is preliminary data.</text>
</comment>
<name>A0A495EGM0_9FLAO</name>
<keyword evidence="3" id="KW-1185">Reference proteome</keyword>
<dbReference type="OrthoDB" id="1139350at2"/>